<evidence type="ECO:0000256" key="3">
    <source>
        <dbReference type="ARBA" id="ARBA00023163"/>
    </source>
</evidence>
<keyword evidence="3" id="KW-0804">Transcription</keyword>
<dbReference type="PRINTS" id="PR00455">
    <property type="entry name" value="HTHTETR"/>
</dbReference>
<dbReference type="InterPro" id="IPR036271">
    <property type="entry name" value="Tet_transcr_reg_TetR-rel_C_sf"/>
</dbReference>
<dbReference type="OrthoDB" id="9789566at2"/>
<dbReference type="Proteomes" id="UP000003900">
    <property type="component" value="Unassembled WGS sequence"/>
</dbReference>
<dbReference type="InterPro" id="IPR001647">
    <property type="entry name" value="HTH_TetR"/>
</dbReference>
<dbReference type="Pfam" id="PF09209">
    <property type="entry name" value="CecR_C"/>
    <property type="match status" value="1"/>
</dbReference>
<organism evidence="6 7">
    <name type="scientific">Paenibacillus dendritiformis C454</name>
    <dbReference type="NCBI Taxonomy" id="1131935"/>
    <lineage>
        <taxon>Bacteria</taxon>
        <taxon>Bacillati</taxon>
        <taxon>Bacillota</taxon>
        <taxon>Bacilli</taxon>
        <taxon>Bacillales</taxon>
        <taxon>Paenibacillaceae</taxon>
        <taxon>Paenibacillus</taxon>
    </lineage>
</organism>
<dbReference type="EMBL" id="AHKH01000083">
    <property type="protein sequence ID" value="EHQ60127.1"/>
    <property type="molecule type" value="Genomic_DNA"/>
</dbReference>
<protein>
    <submittedName>
        <fullName evidence="6">TetR family transcriptional regulator</fullName>
    </submittedName>
</protein>
<feature type="domain" description="HTH tetR-type" evidence="5">
    <location>
        <begin position="15"/>
        <end position="75"/>
    </location>
</feature>
<evidence type="ECO:0000259" key="5">
    <source>
        <dbReference type="PROSITE" id="PS50977"/>
    </source>
</evidence>
<dbReference type="Pfam" id="PF00440">
    <property type="entry name" value="TetR_N"/>
    <property type="match status" value="1"/>
</dbReference>
<proteinExistence type="predicted"/>
<dbReference type="InterPro" id="IPR009057">
    <property type="entry name" value="Homeodomain-like_sf"/>
</dbReference>
<dbReference type="PANTHER" id="PTHR30055">
    <property type="entry name" value="HTH-TYPE TRANSCRIPTIONAL REGULATOR RUTR"/>
    <property type="match status" value="1"/>
</dbReference>
<feature type="DNA-binding region" description="H-T-H motif" evidence="4">
    <location>
        <begin position="38"/>
        <end position="57"/>
    </location>
</feature>
<dbReference type="InterPro" id="IPR050109">
    <property type="entry name" value="HTH-type_TetR-like_transc_reg"/>
</dbReference>
<dbReference type="SUPFAM" id="SSF48498">
    <property type="entry name" value="Tetracyclin repressor-like, C-terminal domain"/>
    <property type="match status" value="1"/>
</dbReference>
<reference evidence="6 7" key="1">
    <citation type="journal article" date="2012" name="J. Bacteriol.">
        <title>Genome Sequence of the Pattern-Forming Social Bacterium Paenibacillus dendritiformis C454 Chiral Morphotype.</title>
        <authorList>
            <person name="Sirota-Madi A."/>
            <person name="Olender T."/>
            <person name="Helman Y."/>
            <person name="Brainis I."/>
            <person name="Finkelshtein A."/>
            <person name="Roth D."/>
            <person name="Hagai E."/>
            <person name="Leshkowitz D."/>
            <person name="Brodsky L."/>
            <person name="Galatenko V."/>
            <person name="Nikolaev V."/>
            <person name="Gutnick D.L."/>
            <person name="Lancet D."/>
            <person name="Ben-Jacob E."/>
        </authorList>
    </citation>
    <scope>NUCLEOTIDE SEQUENCE [LARGE SCALE GENOMIC DNA]</scope>
    <source>
        <strain evidence="6 7">C454</strain>
    </source>
</reference>
<dbReference type="RefSeq" id="WP_006678833.1">
    <property type="nucleotide sequence ID" value="NZ_AHKH01000083.1"/>
</dbReference>
<sequence length="228" mass="25239">MNSKLSSDKNKLNEDTTKSRLLDAGLRIFGLHGYEGVRTRTLADEAGVNQSAIPYYFGGKKGLYLAVAHRLADTVNDDFLKKALQETEGSEKLSKEEAAKSLKSVMSQFSKAMIGNAENNIRSVFIAREQLQPTEAYDILYDKFFQPLHHIISVLVGKLIDLDEKAQKTILIAHAIVGQSVAFSVAKETYLRRQGITDLDEAHVALIAKELGEMSIRTCSGYLNEKGT</sequence>
<evidence type="ECO:0000256" key="1">
    <source>
        <dbReference type="ARBA" id="ARBA00023015"/>
    </source>
</evidence>
<accession>H3SLA8</accession>
<dbReference type="PROSITE" id="PS50977">
    <property type="entry name" value="HTH_TETR_2"/>
    <property type="match status" value="1"/>
</dbReference>
<dbReference type="AlphaFoldDB" id="H3SLA8"/>
<dbReference type="InterPro" id="IPR015292">
    <property type="entry name" value="Tscrpt_reg_YbiH_C"/>
</dbReference>
<comment type="caution">
    <text evidence="6">The sequence shown here is derived from an EMBL/GenBank/DDBJ whole genome shotgun (WGS) entry which is preliminary data.</text>
</comment>
<dbReference type="Gene3D" id="1.10.10.60">
    <property type="entry name" value="Homeodomain-like"/>
    <property type="match status" value="1"/>
</dbReference>
<dbReference type="PANTHER" id="PTHR30055:SF234">
    <property type="entry name" value="HTH-TYPE TRANSCRIPTIONAL REGULATOR BETI"/>
    <property type="match status" value="1"/>
</dbReference>
<gene>
    <name evidence="6" type="ORF">PDENDC454_21714</name>
</gene>
<name>H3SLA8_9BACL</name>
<evidence type="ECO:0000256" key="2">
    <source>
        <dbReference type="ARBA" id="ARBA00023125"/>
    </source>
</evidence>
<evidence type="ECO:0000256" key="4">
    <source>
        <dbReference type="PROSITE-ProRule" id="PRU00335"/>
    </source>
</evidence>
<evidence type="ECO:0000313" key="6">
    <source>
        <dbReference type="EMBL" id="EHQ60127.1"/>
    </source>
</evidence>
<dbReference type="Gene3D" id="1.10.357.10">
    <property type="entry name" value="Tetracycline Repressor, domain 2"/>
    <property type="match status" value="1"/>
</dbReference>
<keyword evidence="1" id="KW-0805">Transcription regulation</keyword>
<dbReference type="SUPFAM" id="SSF46689">
    <property type="entry name" value="Homeodomain-like"/>
    <property type="match status" value="1"/>
</dbReference>
<dbReference type="GO" id="GO:0003700">
    <property type="term" value="F:DNA-binding transcription factor activity"/>
    <property type="evidence" value="ECO:0007669"/>
    <property type="project" value="TreeGrafter"/>
</dbReference>
<keyword evidence="2 4" id="KW-0238">DNA-binding</keyword>
<dbReference type="GO" id="GO:0000976">
    <property type="term" value="F:transcription cis-regulatory region binding"/>
    <property type="evidence" value="ECO:0007669"/>
    <property type="project" value="TreeGrafter"/>
</dbReference>
<keyword evidence="7" id="KW-1185">Reference proteome</keyword>
<dbReference type="PATRIC" id="fig|1131935.3.peg.4523"/>
<evidence type="ECO:0000313" key="7">
    <source>
        <dbReference type="Proteomes" id="UP000003900"/>
    </source>
</evidence>